<proteinExistence type="predicted"/>
<keyword evidence="3" id="KW-1185">Reference proteome</keyword>
<organism evidence="2 3">
    <name type="scientific">Polysphondylium violaceum</name>
    <dbReference type="NCBI Taxonomy" id="133409"/>
    <lineage>
        <taxon>Eukaryota</taxon>
        <taxon>Amoebozoa</taxon>
        <taxon>Evosea</taxon>
        <taxon>Eumycetozoa</taxon>
        <taxon>Dictyostelia</taxon>
        <taxon>Dictyosteliales</taxon>
        <taxon>Dictyosteliaceae</taxon>
        <taxon>Polysphondylium</taxon>
    </lineage>
</organism>
<feature type="non-terminal residue" evidence="2">
    <location>
        <position position="129"/>
    </location>
</feature>
<reference evidence="2" key="1">
    <citation type="submission" date="2020-01" db="EMBL/GenBank/DDBJ databases">
        <title>Development of genomics and gene disruption for Polysphondylium violaceum indicates a role for the polyketide synthase stlB in stalk morphogenesis.</title>
        <authorList>
            <person name="Narita B."/>
            <person name="Kawabe Y."/>
            <person name="Kin K."/>
            <person name="Saito T."/>
            <person name="Gibbs R."/>
            <person name="Kuspa A."/>
            <person name="Muzny D."/>
            <person name="Queller D."/>
            <person name="Richards S."/>
            <person name="Strassman J."/>
            <person name="Sucgang R."/>
            <person name="Worley K."/>
            <person name="Schaap P."/>
        </authorList>
    </citation>
    <scope>NUCLEOTIDE SEQUENCE</scope>
    <source>
        <strain evidence="2">QSvi11</strain>
    </source>
</reference>
<protein>
    <recommendedName>
        <fullName evidence="4">C3H1-type domain-containing protein</fullName>
    </recommendedName>
</protein>
<feature type="chain" id="PRO_5035191720" description="C3H1-type domain-containing protein" evidence="1">
    <location>
        <begin position="19"/>
        <end position="129"/>
    </location>
</feature>
<sequence>MKFLILTFIFCLISVSLASVDFNRPTKPSSCSQLNQEWKCRLAGHPCYWNGKCLSLIHGTSDRSIFLESTSDKANLIESTSDKANLIENTSDRAIFLESTSDKANLIENTSDRASLVYMIESTSDKANL</sequence>
<dbReference type="EMBL" id="AJWJ01000105">
    <property type="protein sequence ID" value="KAF2075321.1"/>
    <property type="molecule type" value="Genomic_DNA"/>
</dbReference>
<accession>A0A8J4PX36</accession>
<comment type="caution">
    <text evidence="2">The sequence shown here is derived from an EMBL/GenBank/DDBJ whole genome shotgun (WGS) entry which is preliminary data.</text>
</comment>
<gene>
    <name evidence="2" type="ORF">CYY_003398</name>
</gene>
<dbReference type="Proteomes" id="UP000695562">
    <property type="component" value="Unassembled WGS sequence"/>
</dbReference>
<evidence type="ECO:0000313" key="2">
    <source>
        <dbReference type="EMBL" id="KAF2075321.1"/>
    </source>
</evidence>
<keyword evidence="1" id="KW-0732">Signal</keyword>
<name>A0A8J4PX36_9MYCE</name>
<dbReference type="AlphaFoldDB" id="A0A8J4PX36"/>
<evidence type="ECO:0000256" key="1">
    <source>
        <dbReference type="SAM" id="SignalP"/>
    </source>
</evidence>
<evidence type="ECO:0000313" key="3">
    <source>
        <dbReference type="Proteomes" id="UP000695562"/>
    </source>
</evidence>
<feature type="signal peptide" evidence="1">
    <location>
        <begin position="1"/>
        <end position="18"/>
    </location>
</feature>
<evidence type="ECO:0008006" key="4">
    <source>
        <dbReference type="Google" id="ProtNLM"/>
    </source>
</evidence>